<feature type="domain" description="Helicase C-terminal" evidence="20">
    <location>
        <begin position="241"/>
        <end position="387"/>
    </location>
</feature>
<dbReference type="Gene3D" id="3.40.50.300">
    <property type="entry name" value="P-loop containing nucleotide triphosphate hydrolases"/>
    <property type="match status" value="2"/>
</dbReference>
<keyword evidence="11" id="KW-0238">DNA-binding</keyword>
<evidence type="ECO:0000256" key="10">
    <source>
        <dbReference type="ARBA" id="ARBA00022840"/>
    </source>
</evidence>
<keyword evidence="22" id="KW-1185">Reference proteome</keyword>
<evidence type="ECO:0000259" key="19">
    <source>
        <dbReference type="PROSITE" id="PS51192"/>
    </source>
</evidence>
<dbReference type="FunFam" id="1.10.150.80:FF:000002">
    <property type="entry name" value="ATP-dependent DNA helicase RecQ"/>
    <property type="match status" value="1"/>
</dbReference>
<dbReference type="PANTHER" id="PTHR13710">
    <property type="entry name" value="DNA HELICASE RECQ FAMILY MEMBER"/>
    <property type="match status" value="1"/>
</dbReference>
<dbReference type="EC" id="5.6.2.4" evidence="16"/>
<keyword evidence="9" id="KW-0862">Zinc</keyword>
<dbReference type="CDD" id="cd18794">
    <property type="entry name" value="SF2_C_RecQ"/>
    <property type="match status" value="1"/>
</dbReference>
<accession>A0A1H8PP60</accession>
<dbReference type="Proteomes" id="UP000198847">
    <property type="component" value="Unassembled WGS sequence"/>
</dbReference>
<dbReference type="InterPro" id="IPR036390">
    <property type="entry name" value="WH_DNA-bd_sf"/>
</dbReference>
<dbReference type="InterPro" id="IPR010997">
    <property type="entry name" value="HRDC-like_sf"/>
</dbReference>
<reference evidence="21 22" key="1">
    <citation type="submission" date="2016-10" db="EMBL/GenBank/DDBJ databases">
        <authorList>
            <person name="de Groot N.N."/>
        </authorList>
    </citation>
    <scope>NUCLEOTIDE SEQUENCE [LARGE SCALE GENOMIC DNA]</scope>
    <source>
        <strain evidence="21 22">DSM 13305</strain>
    </source>
</reference>
<dbReference type="Pfam" id="PF00570">
    <property type="entry name" value="HRDC"/>
    <property type="match status" value="1"/>
</dbReference>
<dbReference type="InterPro" id="IPR011545">
    <property type="entry name" value="DEAD/DEAH_box_helicase_dom"/>
</dbReference>
<evidence type="ECO:0000256" key="4">
    <source>
        <dbReference type="ARBA" id="ARBA00022723"/>
    </source>
</evidence>
<dbReference type="GO" id="GO:0043138">
    <property type="term" value="F:3'-5' DNA helicase activity"/>
    <property type="evidence" value="ECO:0007669"/>
    <property type="project" value="UniProtKB-EC"/>
</dbReference>
<dbReference type="GO" id="GO:0030894">
    <property type="term" value="C:replisome"/>
    <property type="evidence" value="ECO:0007669"/>
    <property type="project" value="TreeGrafter"/>
</dbReference>
<dbReference type="Pfam" id="PF00270">
    <property type="entry name" value="DEAD"/>
    <property type="match status" value="1"/>
</dbReference>
<keyword evidence="7" id="KW-0378">Hydrolase</keyword>
<dbReference type="GO" id="GO:0046872">
    <property type="term" value="F:metal ion binding"/>
    <property type="evidence" value="ECO:0007669"/>
    <property type="project" value="UniProtKB-KW"/>
</dbReference>
<dbReference type="SMART" id="SM00487">
    <property type="entry name" value="DEXDc"/>
    <property type="match status" value="1"/>
</dbReference>
<evidence type="ECO:0000256" key="3">
    <source>
        <dbReference type="ARBA" id="ARBA00005446"/>
    </source>
</evidence>
<dbReference type="InterPro" id="IPR032284">
    <property type="entry name" value="RecQ_Zn-bd"/>
</dbReference>
<dbReference type="PROSITE" id="PS51194">
    <property type="entry name" value="HELICASE_CTER"/>
    <property type="match status" value="1"/>
</dbReference>
<dbReference type="InterPro" id="IPR044876">
    <property type="entry name" value="HRDC_dom_sf"/>
</dbReference>
<dbReference type="GO" id="GO:0005524">
    <property type="term" value="F:ATP binding"/>
    <property type="evidence" value="ECO:0007669"/>
    <property type="project" value="UniProtKB-KW"/>
</dbReference>
<dbReference type="Gene3D" id="1.10.10.10">
    <property type="entry name" value="Winged helix-like DNA-binding domain superfamily/Winged helix DNA-binding domain"/>
    <property type="match status" value="1"/>
</dbReference>
<dbReference type="CDD" id="cd17920">
    <property type="entry name" value="DEXHc_RecQ"/>
    <property type="match status" value="1"/>
</dbReference>
<dbReference type="InterPro" id="IPR027417">
    <property type="entry name" value="P-loop_NTPase"/>
</dbReference>
<evidence type="ECO:0000256" key="8">
    <source>
        <dbReference type="ARBA" id="ARBA00022806"/>
    </source>
</evidence>
<keyword evidence="8 21" id="KW-0347">Helicase</keyword>
<evidence type="ECO:0000259" key="20">
    <source>
        <dbReference type="PROSITE" id="PS51194"/>
    </source>
</evidence>
<dbReference type="NCBIfam" id="TIGR00614">
    <property type="entry name" value="recQ_fam"/>
    <property type="match status" value="1"/>
</dbReference>
<dbReference type="InterPro" id="IPR036388">
    <property type="entry name" value="WH-like_DNA-bd_sf"/>
</dbReference>
<proteinExistence type="inferred from homology"/>
<evidence type="ECO:0000256" key="7">
    <source>
        <dbReference type="ARBA" id="ARBA00022801"/>
    </source>
</evidence>
<keyword evidence="10" id="KW-0067">ATP-binding</keyword>
<dbReference type="SUPFAM" id="SSF47819">
    <property type="entry name" value="HRDC-like"/>
    <property type="match status" value="1"/>
</dbReference>
<comment type="cofactor">
    <cofactor evidence="2">
        <name>Zn(2+)</name>
        <dbReference type="ChEBI" id="CHEBI:29105"/>
    </cofactor>
</comment>
<dbReference type="RefSeq" id="WP_091743759.1">
    <property type="nucleotide sequence ID" value="NZ_FODY01000002.1"/>
</dbReference>
<protein>
    <recommendedName>
        <fullName evidence="16">DNA helicase RecQ</fullName>
        <ecNumber evidence="16">5.6.2.4</ecNumber>
    </recommendedName>
</protein>
<keyword evidence="4" id="KW-0479">Metal-binding</keyword>
<dbReference type="InterPro" id="IPR004589">
    <property type="entry name" value="DNA_helicase_ATP-dep_RecQ"/>
</dbReference>
<evidence type="ECO:0000256" key="13">
    <source>
        <dbReference type="ARBA" id="ARBA00023204"/>
    </source>
</evidence>
<feature type="domain" description="Helicase ATP-binding" evidence="19">
    <location>
        <begin position="48"/>
        <end position="217"/>
    </location>
</feature>
<dbReference type="GO" id="GO:0003677">
    <property type="term" value="F:DNA binding"/>
    <property type="evidence" value="ECO:0007669"/>
    <property type="project" value="UniProtKB-KW"/>
</dbReference>
<evidence type="ECO:0000256" key="9">
    <source>
        <dbReference type="ARBA" id="ARBA00022833"/>
    </source>
</evidence>
<feature type="domain" description="HRDC" evidence="18">
    <location>
        <begin position="536"/>
        <end position="616"/>
    </location>
</feature>
<dbReference type="AlphaFoldDB" id="A0A1H8PP60"/>
<feature type="compositionally biased region" description="Basic and acidic residues" evidence="17">
    <location>
        <begin position="634"/>
        <end position="646"/>
    </location>
</feature>
<feature type="region of interest" description="Disordered" evidence="17">
    <location>
        <begin position="622"/>
        <end position="646"/>
    </location>
</feature>
<dbReference type="PANTHER" id="PTHR13710:SF105">
    <property type="entry name" value="ATP-DEPENDENT DNA HELICASE Q1"/>
    <property type="match status" value="1"/>
</dbReference>
<comment type="cofactor">
    <cofactor evidence="1">
        <name>Mg(2+)</name>
        <dbReference type="ChEBI" id="CHEBI:18420"/>
    </cofactor>
</comment>
<keyword evidence="5" id="KW-0547">Nucleotide-binding</keyword>
<evidence type="ECO:0000256" key="2">
    <source>
        <dbReference type="ARBA" id="ARBA00001947"/>
    </source>
</evidence>
<dbReference type="GO" id="GO:0006260">
    <property type="term" value="P:DNA replication"/>
    <property type="evidence" value="ECO:0007669"/>
    <property type="project" value="InterPro"/>
</dbReference>
<evidence type="ECO:0000256" key="16">
    <source>
        <dbReference type="NCBIfam" id="TIGR01389"/>
    </source>
</evidence>
<evidence type="ECO:0000256" key="14">
    <source>
        <dbReference type="ARBA" id="ARBA00023235"/>
    </source>
</evidence>
<evidence type="ECO:0000256" key="1">
    <source>
        <dbReference type="ARBA" id="ARBA00001946"/>
    </source>
</evidence>
<dbReference type="InterPro" id="IPR001650">
    <property type="entry name" value="Helicase_C-like"/>
</dbReference>
<dbReference type="SUPFAM" id="SSF52540">
    <property type="entry name" value="P-loop containing nucleoside triphosphate hydrolases"/>
    <property type="match status" value="1"/>
</dbReference>
<dbReference type="OrthoDB" id="9763310at2"/>
<dbReference type="GO" id="GO:0006281">
    <property type="term" value="P:DNA repair"/>
    <property type="evidence" value="ECO:0007669"/>
    <property type="project" value="UniProtKB-KW"/>
</dbReference>
<dbReference type="InterPro" id="IPR002121">
    <property type="entry name" value="HRDC_dom"/>
</dbReference>
<sequence>MSQEEANSQGNRRTVPENLNRVRLDEARQLLRTYYGYTDFRPGQAEIIGSLLQRQDTVAIMPTGAGKSLCFQIPALLLPGITLVISPLISLMKDQVDTLSSLGIPAAFINSSLTAAEVEARVAAAQVGKYKLLYVAPERLESDLFQQAVQRLDVSLVAVDEAHCVSQWGHDFRPSYRFIPTFITQLKKRPAIGAFTATATDQVRQDIIGLMRLIGPKLYFNGFDRPNLSFSVLRGENKQNFILKYLANNEGRSGIIYAATRNEVDNLYELLTAQGYQAGRYHAGLTDEERKQSQERFIRDDIRIMVATNAFGMGIDKPDVRYVIHFNMPKNMESYYQEAGRAGRDGEPAECLLLFGPQDPLLQKFLIDQSVAEEERKSSEFGKLQAMVDYCHTPACLRSYILSYFGDTAAQLECGNCGNCNNDEELTNITVEAQKIFSCVLRVKERYGIAFIADVLKGAKNQKVLQQNCHTLSVYGIMKDRSLQSIKDLINRLVATEYLALTESQYPVVRMTGKGLAVLQKKEEVWQKVPRQRRRQETDNSLFALLRKLRKDIADRAQVPPYVIFADTTLREMSETYPLDAAALRAVKGVGETKLARYGEEFLQVIREYVAEHRPVVPLAVPVAADADEEQDKDQDKDKTNEERPSHEVTLQLYQEGFAPADIARQRDLKLITVQEHLFRCSQEGHVLDWSRLIPREQEALILEKIEELGAGKLKPLKEALPENIEYGTIKAVIYKYKQA</sequence>
<dbReference type="FunFam" id="3.40.50.300:FF:001389">
    <property type="entry name" value="ATP-dependent DNA helicase RecQ"/>
    <property type="match status" value="1"/>
</dbReference>
<dbReference type="Pfam" id="PF14493">
    <property type="entry name" value="HTH_40"/>
    <property type="match status" value="1"/>
</dbReference>
<dbReference type="Pfam" id="PF16124">
    <property type="entry name" value="RecQ_Zn_bind"/>
    <property type="match status" value="1"/>
</dbReference>
<dbReference type="NCBIfam" id="TIGR01389">
    <property type="entry name" value="recQ"/>
    <property type="match status" value="1"/>
</dbReference>
<evidence type="ECO:0000259" key="18">
    <source>
        <dbReference type="PROSITE" id="PS50967"/>
    </source>
</evidence>
<dbReference type="Pfam" id="PF00271">
    <property type="entry name" value="Helicase_C"/>
    <property type="match status" value="1"/>
</dbReference>
<evidence type="ECO:0000256" key="17">
    <source>
        <dbReference type="SAM" id="MobiDB-lite"/>
    </source>
</evidence>
<dbReference type="SMART" id="SM00956">
    <property type="entry name" value="RQC"/>
    <property type="match status" value="1"/>
</dbReference>
<keyword evidence="14" id="KW-0413">Isomerase</keyword>
<dbReference type="InterPro" id="IPR018982">
    <property type="entry name" value="RQC_domain"/>
</dbReference>
<evidence type="ECO:0000256" key="12">
    <source>
        <dbReference type="ARBA" id="ARBA00023172"/>
    </source>
</evidence>
<dbReference type="GO" id="GO:0016787">
    <property type="term" value="F:hydrolase activity"/>
    <property type="evidence" value="ECO:0007669"/>
    <property type="project" value="UniProtKB-KW"/>
</dbReference>
<dbReference type="GO" id="GO:0006310">
    <property type="term" value="P:DNA recombination"/>
    <property type="evidence" value="ECO:0007669"/>
    <property type="project" value="UniProtKB-UniRule"/>
</dbReference>
<dbReference type="InterPro" id="IPR029491">
    <property type="entry name" value="Helicase_HTH"/>
</dbReference>
<comment type="catalytic activity">
    <reaction evidence="15">
        <text>Couples ATP hydrolysis with the unwinding of duplex DNA by translocating in the 3'-5' direction.</text>
        <dbReference type="EC" id="5.6.2.4"/>
    </reaction>
</comment>
<keyword evidence="6" id="KW-0227">DNA damage</keyword>
<organism evidence="21 22">
    <name type="scientific">Propionispora vibrioides</name>
    <dbReference type="NCBI Taxonomy" id="112903"/>
    <lineage>
        <taxon>Bacteria</taxon>
        <taxon>Bacillati</taxon>
        <taxon>Bacillota</taxon>
        <taxon>Negativicutes</taxon>
        <taxon>Selenomonadales</taxon>
        <taxon>Sporomusaceae</taxon>
        <taxon>Propionispora</taxon>
    </lineage>
</organism>
<evidence type="ECO:0000313" key="21">
    <source>
        <dbReference type="EMBL" id="SEO43705.1"/>
    </source>
</evidence>
<dbReference type="GO" id="GO:0043590">
    <property type="term" value="C:bacterial nucleoid"/>
    <property type="evidence" value="ECO:0007669"/>
    <property type="project" value="TreeGrafter"/>
</dbReference>
<dbReference type="PROSITE" id="PS50967">
    <property type="entry name" value="HRDC"/>
    <property type="match status" value="1"/>
</dbReference>
<dbReference type="GO" id="GO:0009432">
    <property type="term" value="P:SOS response"/>
    <property type="evidence" value="ECO:0007669"/>
    <property type="project" value="UniProtKB-UniRule"/>
</dbReference>
<name>A0A1H8PP60_9FIRM</name>
<evidence type="ECO:0000256" key="11">
    <source>
        <dbReference type="ARBA" id="ARBA00023125"/>
    </source>
</evidence>
<dbReference type="EMBL" id="FODY01000002">
    <property type="protein sequence ID" value="SEO43705.1"/>
    <property type="molecule type" value="Genomic_DNA"/>
</dbReference>
<evidence type="ECO:0000256" key="15">
    <source>
        <dbReference type="ARBA" id="ARBA00034617"/>
    </source>
</evidence>
<gene>
    <name evidence="21" type="ORF">SAMN04490178_10239</name>
</gene>
<keyword evidence="13" id="KW-0234">DNA repair</keyword>
<dbReference type="InterPro" id="IPR014001">
    <property type="entry name" value="Helicase_ATP-bd"/>
</dbReference>
<dbReference type="Gene3D" id="1.10.150.80">
    <property type="entry name" value="HRDC domain"/>
    <property type="match status" value="1"/>
</dbReference>
<dbReference type="Pfam" id="PF09382">
    <property type="entry name" value="RQC"/>
    <property type="match status" value="1"/>
</dbReference>
<evidence type="ECO:0000256" key="6">
    <source>
        <dbReference type="ARBA" id="ARBA00022763"/>
    </source>
</evidence>
<evidence type="ECO:0000256" key="5">
    <source>
        <dbReference type="ARBA" id="ARBA00022741"/>
    </source>
</evidence>
<dbReference type="PROSITE" id="PS51192">
    <property type="entry name" value="HELICASE_ATP_BIND_1"/>
    <property type="match status" value="1"/>
</dbReference>
<comment type="similarity">
    <text evidence="3">Belongs to the helicase family. RecQ subfamily.</text>
</comment>
<dbReference type="SMART" id="SM00490">
    <property type="entry name" value="HELICc"/>
    <property type="match status" value="1"/>
</dbReference>
<dbReference type="InterPro" id="IPR006293">
    <property type="entry name" value="DNA_helicase_ATP-dep_RecQ_bac"/>
</dbReference>
<dbReference type="GO" id="GO:0009378">
    <property type="term" value="F:four-way junction helicase activity"/>
    <property type="evidence" value="ECO:0007669"/>
    <property type="project" value="TreeGrafter"/>
</dbReference>
<dbReference type="STRING" id="112903.SAMN04490178_10239"/>
<dbReference type="SUPFAM" id="SSF46785">
    <property type="entry name" value="Winged helix' DNA-binding domain"/>
    <property type="match status" value="1"/>
</dbReference>
<keyword evidence="12" id="KW-0233">DNA recombination</keyword>
<evidence type="ECO:0000313" key="22">
    <source>
        <dbReference type="Proteomes" id="UP000198847"/>
    </source>
</evidence>
<dbReference type="GO" id="GO:0005737">
    <property type="term" value="C:cytoplasm"/>
    <property type="evidence" value="ECO:0007669"/>
    <property type="project" value="TreeGrafter"/>
</dbReference>
<dbReference type="SMART" id="SM00341">
    <property type="entry name" value="HRDC"/>
    <property type="match status" value="1"/>
</dbReference>
<dbReference type="FunFam" id="3.40.50.300:FF:000156">
    <property type="entry name" value="ATP-dependent DNA helicase recQ"/>
    <property type="match status" value="1"/>
</dbReference>